<evidence type="ECO:0000313" key="1">
    <source>
        <dbReference type="EMBL" id="EUA09074.1"/>
    </source>
</evidence>
<proteinExistence type="predicted"/>
<dbReference type="EMBL" id="JAOB01000090">
    <property type="protein sequence ID" value="EUA09074.1"/>
    <property type="molecule type" value="Genomic_DNA"/>
</dbReference>
<accession>X7YPN0</accession>
<dbReference type="AlphaFoldDB" id="X7YPN0"/>
<sequence length="55" mass="5812">MADRAERFPGEDPAVLENQHGTQRCGVHAGHFPSRAVTLPRSSVAVTVAGNVIDS</sequence>
<protein>
    <submittedName>
        <fullName evidence="1">Uncharacterized protein</fullName>
    </submittedName>
</protein>
<comment type="caution">
    <text evidence="1">The sequence shown here is derived from an EMBL/GenBank/DDBJ whole genome shotgun (WGS) entry which is preliminary data.</text>
</comment>
<name>X7YPN0_MYCXE</name>
<reference evidence="1" key="1">
    <citation type="submission" date="2014-01" db="EMBL/GenBank/DDBJ databases">
        <authorList>
            <person name="Brown-Elliot B."/>
            <person name="Wallace R."/>
            <person name="Lenaerts A."/>
            <person name="Ordway D."/>
            <person name="DeGroote M.A."/>
            <person name="Parker T."/>
            <person name="Sizemore C."/>
            <person name="Tallon L.J."/>
            <person name="Sadzewicz L.K."/>
            <person name="Sengamalay N."/>
            <person name="Fraser C.M."/>
            <person name="Hine E."/>
            <person name="Shefchek K.A."/>
            <person name="Das S.P."/>
            <person name="Tettelin H."/>
        </authorList>
    </citation>
    <scope>NUCLEOTIDE SEQUENCE [LARGE SCALE GENOMIC DNA]</scope>
    <source>
        <strain evidence="1">4042</strain>
    </source>
</reference>
<organism evidence="1">
    <name type="scientific">Mycobacterium xenopi 4042</name>
    <dbReference type="NCBI Taxonomy" id="1299334"/>
    <lineage>
        <taxon>Bacteria</taxon>
        <taxon>Bacillati</taxon>
        <taxon>Actinomycetota</taxon>
        <taxon>Actinomycetes</taxon>
        <taxon>Mycobacteriales</taxon>
        <taxon>Mycobacteriaceae</taxon>
        <taxon>Mycobacterium</taxon>
    </lineage>
</organism>
<gene>
    <name evidence="1" type="ORF">I553_10131</name>
</gene>